<accession>A0A1M5A340</accession>
<reference evidence="2" key="1">
    <citation type="submission" date="2016-11" db="EMBL/GenBank/DDBJ databases">
        <authorList>
            <person name="Varghese N."/>
            <person name="Submissions S."/>
        </authorList>
    </citation>
    <scope>NUCLEOTIDE SEQUENCE [LARGE SCALE GENOMIC DNA]</scope>
    <source>
        <strain evidence="2">DSM 16990</strain>
    </source>
</reference>
<dbReference type="RefSeq" id="WP_143166759.1">
    <property type="nucleotide sequence ID" value="NZ_FQUQ01000002.1"/>
</dbReference>
<proteinExistence type="predicted"/>
<dbReference type="EMBL" id="FQUQ01000002">
    <property type="protein sequence ID" value="SHF24272.1"/>
    <property type="molecule type" value="Genomic_DNA"/>
</dbReference>
<protein>
    <submittedName>
        <fullName evidence="1">Uncharacterized protein</fullName>
    </submittedName>
</protein>
<name>A0A1M5A340_9SPHI</name>
<dbReference type="AlphaFoldDB" id="A0A1M5A340"/>
<organism evidence="1 2">
    <name type="scientific">Pedobacter caeni</name>
    <dbReference type="NCBI Taxonomy" id="288992"/>
    <lineage>
        <taxon>Bacteria</taxon>
        <taxon>Pseudomonadati</taxon>
        <taxon>Bacteroidota</taxon>
        <taxon>Sphingobacteriia</taxon>
        <taxon>Sphingobacteriales</taxon>
        <taxon>Sphingobacteriaceae</taxon>
        <taxon>Pedobacter</taxon>
    </lineage>
</organism>
<sequence length="181" mass="20302">MNNIKPDAVLESVVNLIKNTISDAKIEYASSSTATLKDGNDTIYLEQKSDNSGNSATIFIKDKQEIIFSEDLLDPLKDLDQTATIIVNDLDVETYLIFQAVKDEFDQLSNSYEFVKATEKEVQKAKSTFKFGKHVFDLIVSNERDQIIVAPEFSSSFDSTIKKTIEADALKVQHAMCAEFK</sequence>
<evidence type="ECO:0000313" key="1">
    <source>
        <dbReference type="EMBL" id="SHF24272.1"/>
    </source>
</evidence>
<dbReference type="OrthoDB" id="756080at2"/>
<evidence type="ECO:0000313" key="2">
    <source>
        <dbReference type="Proteomes" id="UP000184287"/>
    </source>
</evidence>
<dbReference type="Proteomes" id="UP000184287">
    <property type="component" value="Unassembled WGS sequence"/>
</dbReference>
<gene>
    <name evidence="1" type="ORF">SAMN04488522_102552</name>
</gene>
<keyword evidence="2" id="KW-1185">Reference proteome</keyword>